<evidence type="ECO:0000313" key="1">
    <source>
        <dbReference type="EMBL" id="CDL37840.1"/>
    </source>
</evidence>
<dbReference type="GO" id="GO:0019700">
    <property type="term" value="P:organic phosphonate catabolic process"/>
    <property type="evidence" value="ECO:0007669"/>
    <property type="project" value="InterPro"/>
</dbReference>
<dbReference type="GO" id="GO:0051539">
    <property type="term" value="F:4 iron, 4 sulfur cluster binding"/>
    <property type="evidence" value="ECO:0007669"/>
    <property type="project" value="InterPro"/>
</dbReference>
<dbReference type="EMBL" id="CBWP010000031">
    <property type="protein sequence ID" value="CDL37840.1"/>
    <property type="molecule type" value="Genomic_DNA"/>
</dbReference>
<dbReference type="Pfam" id="PF06007">
    <property type="entry name" value="PhnJ"/>
    <property type="match status" value="1"/>
</dbReference>
<name>A0A7G2ILI9_CITFR</name>
<dbReference type="GO" id="GO:0016829">
    <property type="term" value="F:lyase activity"/>
    <property type="evidence" value="ECO:0007669"/>
    <property type="project" value="InterPro"/>
</dbReference>
<organism evidence="1 2">
    <name type="scientific">Citrobacter freundii</name>
    <dbReference type="NCBI Taxonomy" id="546"/>
    <lineage>
        <taxon>Bacteria</taxon>
        <taxon>Pseudomonadati</taxon>
        <taxon>Pseudomonadota</taxon>
        <taxon>Gammaproteobacteria</taxon>
        <taxon>Enterobacterales</taxon>
        <taxon>Enterobacteriaceae</taxon>
        <taxon>Citrobacter</taxon>
        <taxon>Citrobacter freundii complex</taxon>
    </lineage>
</organism>
<dbReference type="AlphaFoldDB" id="A0A7G2ILI9"/>
<evidence type="ECO:0000313" key="2">
    <source>
        <dbReference type="Proteomes" id="UP000019194"/>
    </source>
</evidence>
<dbReference type="InterPro" id="IPR010306">
    <property type="entry name" value="PhnJ"/>
</dbReference>
<dbReference type="Proteomes" id="UP000019194">
    <property type="component" value="Unassembled WGS sequence"/>
</dbReference>
<accession>A0A7G2ILI9</accession>
<comment type="caution">
    <text evidence="1">The sequence shown here is derived from an EMBL/GenBank/DDBJ whole genome shotgun (WGS) entry which is preliminary data.</text>
</comment>
<sequence length="48" mass="5436">MQSWDEPCAICGSTHSYLDEVVLDDSGKRMFVCSDTDYCRQQSEALSK</sequence>
<reference evidence="1 2" key="1">
    <citation type="submission" date="2013-10" db="EMBL/GenBank/DDBJ databases">
        <title>Antibiotic resistance diversity of beta-lactamase producers in the General Hospital Vienna.</title>
        <authorList>
            <person name="Barisic I."/>
            <person name="Mitteregger D."/>
            <person name="Hirschl A.M."/>
            <person name="Noehammer C."/>
            <person name="Wiesinger-Mayr H."/>
        </authorList>
    </citation>
    <scope>NUCLEOTIDE SEQUENCE [LARGE SCALE GENOMIC DNA]</scope>
    <source>
        <strain evidence="1 2">ISC11</strain>
    </source>
</reference>
<proteinExistence type="predicted"/>
<protein>
    <submittedName>
        <fullName evidence="1">PhnJ protein</fullName>
    </submittedName>
</protein>